<dbReference type="Gramene" id="PNT70247">
    <property type="protein sequence ID" value="PNT70247"/>
    <property type="gene ID" value="BRADI_2g08652v3"/>
</dbReference>
<organism evidence="2">
    <name type="scientific">Brachypodium distachyon</name>
    <name type="common">Purple false brome</name>
    <name type="synonym">Trachynia distachya</name>
    <dbReference type="NCBI Taxonomy" id="15368"/>
    <lineage>
        <taxon>Eukaryota</taxon>
        <taxon>Viridiplantae</taxon>
        <taxon>Streptophyta</taxon>
        <taxon>Embryophyta</taxon>
        <taxon>Tracheophyta</taxon>
        <taxon>Spermatophyta</taxon>
        <taxon>Magnoliopsida</taxon>
        <taxon>Liliopsida</taxon>
        <taxon>Poales</taxon>
        <taxon>Poaceae</taxon>
        <taxon>BOP clade</taxon>
        <taxon>Pooideae</taxon>
        <taxon>Stipodae</taxon>
        <taxon>Brachypodieae</taxon>
        <taxon>Brachypodium</taxon>
    </lineage>
</organism>
<reference evidence="2" key="2">
    <citation type="submission" date="2017-06" db="EMBL/GenBank/DDBJ databases">
        <title>WGS assembly of Brachypodium distachyon.</title>
        <authorList>
            <consortium name="The International Brachypodium Initiative"/>
            <person name="Lucas S."/>
            <person name="Harmon-Smith M."/>
            <person name="Lail K."/>
            <person name="Tice H."/>
            <person name="Grimwood J."/>
            <person name="Bruce D."/>
            <person name="Barry K."/>
            <person name="Shu S."/>
            <person name="Lindquist E."/>
            <person name="Wang M."/>
            <person name="Pitluck S."/>
            <person name="Vogel J.P."/>
            <person name="Garvin D.F."/>
            <person name="Mockler T.C."/>
            <person name="Schmutz J."/>
            <person name="Rokhsar D."/>
            <person name="Bevan M.W."/>
        </authorList>
    </citation>
    <scope>NUCLEOTIDE SEQUENCE</scope>
    <source>
        <strain evidence="2">Bd21</strain>
    </source>
</reference>
<evidence type="ECO:0000313" key="2">
    <source>
        <dbReference type="EMBL" id="PNT70247.1"/>
    </source>
</evidence>
<dbReference type="EnsemblPlants" id="PNT70247">
    <property type="protein sequence ID" value="PNT70247"/>
    <property type="gene ID" value="BRADI_2g08652v3"/>
</dbReference>
<evidence type="ECO:0000313" key="4">
    <source>
        <dbReference type="Proteomes" id="UP000008810"/>
    </source>
</evidence>
<keyword evidence="4" id="KW-1185">Reference proteome</keyword>
<feature type="compositionally biased region" description="Basic residues" evidence="1">
    <location>
        <begin position="70"/>
        <end position="80"/>
    </location>
</feature>
<evidence type="ECO:0000256" key="1">
    <source>
        <dbReference type="SAM" id="MobiDB-lite"/>
    </source>
</evidence>
<name>A0A2K2D7I3_BRADI</name>
<reference evidence="3" key="3">
    <citation type="submission" date="2018-08" db="UniProtKB">
        <authorList>
            <consortium name="EnsemblPlants"/>
        </authorList>
    </citation>
    <scope>IDENTIFICATION</scope>
    <source>
        <strain evidence="3">cv. Bd21</strain>
    </source>
</reference>
<proteinExistence type="predicted"/>
<dbReference type="AlphaFoldDB" id="A0A2K2D7I3"/>
<reference evidence="2 3" key="1">
    <citation type="journal article" date="2010" name="Nature">
        <title>Genome sequencing and analysis of the model grass Brachypodium distachyon.</title>
        <authorList>
            <consortium name="International Brachypodium Initiative"/>
        </authorList>
    </citation>
    <scope>NUCLEOTIDE SEQUENCE [LARGE SCALE GENOMIC DNA]</scope>
    <source>
        <strain evidence="2 3">Bd21</strain>
    </source>
</reference>
<protein>
    <submittedName>
        <fullName evidence="2 3">Uncharacterized protein</fullName>
    </submittedName>
</protein>
<dbReference type="Proteomes" id="UP000008810">
    <property type="component" value="Chromosome 2"/>
</dbReference>
<gene>
    <name evidence="2" type="ORF">BRADI_2g08652v3</name>
</gene>
<evidence type="ECO:0000313" key="3">
    <source>
        <dbReference type="EnsemblPlants" id="PNT70247"/>
    </source>
</evidence>
<dbReference type="InParanoid" id="A0A2K2D7I3"/>
<accession>A0A2K2D7I3</accession>
<feature type="region of interest" description="Disordered" evidence="1">
    <location>
        <begin position="52"/>
        <end position="91"/>
    </location>
</feature>
<feature type="compositionally biased region" description="Basic and acidic residues" evidence="1">
    <location>
        <begin position="81"/>
        <end position="91"/>
    </location>
</feature>
<sequence>MRRRSEQGFSPEVRRCGFFPRGNDGYRADLPWLADVQMRSWNFRGRLSAWKSHPGERTGIPAENATTKRVTVRHSGRRGKGRTERGRGHHG</sequence>
<dbReference type="EMBL" id="CM000881">
    <property type="protein sequence ID" value="PNT70247.1"/>
    <property type="molecule type" value="Genomic_DNA"/>
</dbReference>